<accession>A0ABP1CWZ7</accession>
<organism evidence="1 2">
    <name type="scientific">Somion occarium</name>
    <dbReference type="NCBI Taxonomy" id="3059160"/>
    <lineage>
        <taxon>Eukaryota</taxon>
        <taxon>Fungi</taxon>
        <taxon>Dikarya</taxon>
        <taxon>Basidiomycota</taxon>
        <taxon>Agaricomycotina</taxon>
        <taxon>Agaricomycetes</taxon>
        <taxon>Polyporales</taxon>
        <taxon>Cerrenaceae</taxon>
        <taxon>Somion</taxon>
    </lineage>
</organism>
<evidence type="ECO:0000313" key="1">
    <source>
        <dbReference type="EMBL" id="CAL1700206.1"/>
    </source>
</evidence>
<dbReference type="EMBL" id="OZ037945">
    <property type="protein sequence ID" value="CAL1700206.1"/>
    <property type="molecule type" value="Genomic_DNA"/>
</dbReference>
<reference evidence="2" key="1">
    <citation type="submission" date="2024-04" db="EMBL/GenBank/DDBJ databases">
        <authorList>
            <person name="Shaw F."/>
            <person name="Minotto A."/>
        </authorList>
    </citation>
    <scope>NUCLEOTIDE SEQUENCE [LARGE SCALE GENOMIC DNA]</scope>
</reference>
<evidence type="ECO:0000313" key="2">
    <source>
        <dbReference type="Proteomes" id="UP001497453"/>
    </source>
</evidence>
<proteinExistence type="predicted"/>
<protein>
    <submittedName>
        <fullName evidence="1">Uncharacterized protein</fullName>
    </submittedName>
</protein>
<gene>
    <name evidence="1" type="ORF">GFSPODELE1_LOCUS3041</name>
</gene>
<dbReference type="Proteomes" id="UP001497453">
    <property type="component" value="Chromosome 2"/>
</dbReference>
<name>A0ABP1CWZ7_9APHY</name>
<keyword evidence="2" id="KW-1185">Reference proteome</keyword>
<sequence length="339" mass="38721">MINVSCCSHSRCSLHHALPMLAKDLTYLALLPERPRLTTSSNLYLSVCVIEPLTCRTGCKVFRKSVRWCPMLPFVAFNAYSSKRPCISLRYLRENVHRSSHESMCSVLSVSFCWIICCEFWSLIPEHHIPPVARHPIPPSLSLFETIAIAITILVCSPFNLPRTALSAHCILIPHWRDAFRPFLSCRFTCTLRGSPHSAWSSVFALIPVRFTCGENSIDMTLVLNLNLRLIHRGELESADVASEVNQSRDEHILPRLLRHSHKLPSLSWLLGPPGFETFWGTCCTEHKHWDERYIDDGRIHSAPRRHNGAIAQRQRDTRQAFPASGYLKFWISAKVDTR</sequence>